<dbReference type="Proteomes" id="UP001595701">
    <property type="component" value="Unassembled WGS sequence"/>
</dbReference>
<evidence type="ECO:0000256" key="2">
    <source>
        <dbReference type="SAM" id="SignalP"/>
    </source>
</evidence>
<organism evidence="3 4">
    <name type="scientific">Streptomyces yaanensis</name>
    <dbReference type="NCBI Taxonomy" id="1142239"/>
    <lineage>
        <taxon>Bacteria</taxon>
        <taxon>Bacillati</taxon>
        <taxon>Actinomycetota</taxon>
        <taxon>Actinomycetes</taxon>
        <taxon>Kitasatosporales</taxon>
        <taxon>Streptomycetaceae</taxon>
        <taxon>Streptomyces</taxon>
    </lineage>
</organism>
<evidence type="ECO:0000313" key="4">
    <source>
        <dbReference type="Proteomes" id="UP001595701"/>
    </source>
</evidence>
<dbReference type="RefSeq" id="WP_310768356.1">
    <property type="nucleotide sequence ID" value="NZ_JBHRWR010000045.1"/>
</dbReference>
<name>A0ABV7SQB5_9ACTN</name>
<protein>
    <recommendedName>
        <fullName evidence="5">Lipoprotein</fullName>
    </recommendedName>
</protein>
<reference evidence="4" key="1">
    <citation type="journal article" date="2019" name="Int. J. Syst. Evol. Microbiol.">
        <title>The Global Catalogue of Microorganisms (GCM) 10K type strain sequencing project: providing services to taxonomists for standard genome sequencing and annotation.</title>
        <authorList>
            <consortium name="The Broad Institute Genomics Platform"/>
            <consortium name="The Broad Institute Genome Sequencing Center for Infectious Disease"/>
            <person name="Wu L."/>
            <person name="Ma J."/>
        </authorList>
    </citation>
    <scope>NUCLEOTIDE SEQUENCE [LARGE SCALE GENOMIC DNA]</scope>
    <source>
        <strain evidence="4">CGMCC 4.7035</strain>
    </source>
</reference>
<keyword evidence="2" id="KW-0732">Signal</keyword>
<proteinExistence type="predicted"/>
<sequence>MLTRVLSVRRAATALACAAAVVSLAACESDSDAVESAGGSTPSKTAEASPAAEPNGVEKLSAKEIYDDGHKANADAGSFREKLTRGSTKADLLLSATECVGTVKMSEGTFEIIRKGNDVWAKPDSEIVKGFNSELGIALSAGTWLHGTPSNPLMKGFASWCHHEQFTDPDTLDAGTKVTKGKVTTVDGQQAVPVIMTAKGESVTWYVATTGKPYYFKQDSTRDDMQDLVHSDFGKPVGAQAPSGSVEEAPKE</sequence>
<feature type="region of interest" description="Disordered" evidence="1">
    <location>
        <begin position="33"/>
        <end position="56"/>
    </location>
</feature>
<dbReference type="EMBL" id="JBHRWR010000045">
    <property type="protein sequence ID" value="MFC3578149.1"/>
    <property type="molecule type" value="Genomic_DNA"/>
</dbReference>
<feature type="signal peptide" evidence="2">
    <location>
        <begin position="1"/>
        <end position="25"/>
    </location>
</feature>
<feature type="chain" id="PRO_5046870565" description="Lipoprotein" evidence="2">
    <location>
        <begin position="26"/>
        <end position="252"/>
    </location>
</feature>
<feature type="region of interest" description="Disordered" evidence="1">
    <location>
        <begin position="226"/>
        <end position="252"/>
    </location>
</feature>
<evidence type="ECO:0000313" key="3">
    <source>
        <dbReference type="EMBL" id="MFC3578149.1"/>
    </source>
</evidence>
<accession>A0ABV7SQB5</accession>
<evidence type="ECO:0000256" key="1">
    <source>
        <dbReference type="SAM" id="MobiDB-lite"/>
    </source>
</evidence>
<gene>
    <name evidence="3" type="ORF">ACFOZ0_33820</name>
</gene>
<evidence type="ECO:0008006" key="5">
    <source>
        <dbReference type="Google" id="ProtNLM"/>
    </source>
</evidence>
<keyword evidence="4" id="KW-1185">Reference proteome</keyword>
<dbReference type="PROSITE" id="PS51257">
    <property type="entry name" value="PROKAR_LIPOPROTEIN"/>
    <property type="match status" value="1"/>
</dbReference>
<comment type="caution">
    <text evidence="3">The sequence shown here is derived from an EMBL/GenBank/DDBJ whole genome shotgun (WGS) entry which is preliminary data.</text>
</comment>